<dbReference type="AlphaFoldDB" id="A0A2P7MYC4"/>
<comment type="caution">
    <text evidence="9">The sequence shown here is derived from an EMBL/GenBank/DDBJ whole genome shotgun (WGS) entry which is preliminary data.</text>
</comment>
<keyword evidence="7" id="KW-0456">Lyase</keyword>
<evidence type="ECO:0000256" key="6">
    <source>
        <dbReference type="ARBA" id="ARBA00023125"/>
    </source>
</evidence>
<keyword evidence="10" id="KW-1185">Reference proteome</keyword>
<keyword evidence="2 8" id="KW-0645">Protease</keyword>
<evidence type="ECO:0000256" key="2">
    <source>
        <dbReference type="ARBA" id="ARBA00022670"/>
    </source>
</evidence>
<evidence type="ECO:0000256" key="5">
    <source>
        <dbReference type="ARBA" id="ARBA00023124"/>
    </source>
</evidence>
<dbReference type="EMBL" id="PXXO01000004">
    <property type="protein sequence ID" value="PSJ06208.1"/>
    <property type="molecule type" value="Genomic_DNA"/>
</dbReference>
<dbReference type="RefSeq" id="WP_106502242.1">
    <property type="nucleotide sequence ID" value="NZ_PXXO01000004.1"/>
</dbReference>
<evidence type="ECO:0000313" key="10">
    <source>
        <dbReference type="Proteomes" id="UP000243002"/>
    </source>
</evidence>
<dbReference type="Gene3D" id="3.90.1680.10">
    <property type="entry name" value="SOS response associated peptidase-like"/>
    <property type="match status" value="1"/>
</dbReference>
<dbReference type="PANTHER" id="PTHR13604">
    <property type="entry name" value="DC12-RELATED"/>
    <property type="match status" value="1"/>
</dbReference>
<keyword evidence="5" id="KW-0190">Covalent protein-DNA linkage</keyword>
<dbReference type="GO" id="GO:0006508">
    <property type="term" value="P:proteolysis"/>
    <property type="evidence" value="ECO:0007669"/>
    <property type="project" value="UniProtKB-KW"/>
</dbReference>
<dbReference type="GO" id="GO:0003697">
    <property type="term" value="F:single-stranded DNA binding"/>
    <property type="evidence" value="ECO:0007669"/>
    <property type="project" value="InterPro"/>
</dbReference>
<dbReference type="GO" id="GO:0016829">
    <property type="term" value="F:lyase activity"/>
    <property type="evidence" value="ECO:0007669"/>
    <property type="project" value="UniProtKB-KW"/>
</dbReference>
<evidence type="ECO:0000256" key="8">
    <source>
        <dbReference type="RuleBase" id="RU364100"/>
    </source>
</evidence>
<keyword evidence="3" id="KW-0227">DNA damage</keyword>
<keyword evidence="6" id="KW-0238">DNA-binding</keyword>
<dbReference type="GO" id="GO:0008233">
    <property type="term" value="F:peptidase activity"/>
    <property type="evidence" value="ECO:0007669"/>
    <property type="project" value="UniProtKB-KW"/>
</dbReference>
<evidence type="ECO:0000256" key="1">
    <source>
        <dbReference type="ARBA" id="ARBA00008136"/>
    </source>
</evidence>
<evidence type="ECO:0000256" key="7">
    <source>
        <dbReference type="ARBA" id="ARBA00023239"/>
    </source>
</evidence>
<reference evidence="9 10" key="1">
    <citation type="journal article" date="2018" name="Environ. Microbiol.">
        <title>Ecological and genomic features of two widespread freshwater picocyanobacteria.</title>
        <authorList>
            <person name="Cabello-Yeves P.J."/>
            <person name="Picazo A."/>
            <person name="Camacho A."/>
            <person name="Callieri C."/>
            <person name="Rosselli R."/>
            <person name="Roda-Garcia J.J."/>
            <person name="Coutinho F.H."/>
            <person name="Rodriguez-Valera F."/>
        </authorList>
    </citation>
    <scope>NUCLEOTIDE SEQUENCE [LARGE SCALE GENOMIC DNA]</scope>
    <source>
        <strain evidence="9 10">Tous</strain>
    </source>
</reference>
<name>A0A2P7MYC4_9CYAN</name>
<organism evidence="9 10">
    <name type="scientific">Cyanobium usitatum str. Tous</name>
    <dbReference type="NCBI Taxonomy" id="2116684"/>
    <lineage>
        <taxon>Bacteria</taxon>
        <taxon>Bacillati</taxon>
        <taxon>Cyanobacteriota</taxon>
        <taxon>Cyanophyceae</taxon>
        <taxon>Synechococcales</taxon>
        <taxon>Prochlorococcaceae</taxon>
        <taxon>Cyanobium</taxon>
    </lineage>
</organism>
<evidence type="ECO:0000313" key="9">
    <source>
        <dbReference type="EMBL" id="PSJ06208.1"/>
    </source>
</evidence>
<dbReference type="InterPro" id="IPR003738">
    <property type="entry name" value="SRAP"/>
</dbReference>
<gene>
    <name evidence="9" type="ORF">C7K55_04530</name>
</gene>
<protein>
    <recommendedName>
        <fullName evidence="8">Abasic site processing protein</fullName>
        <ecNumber evidence="8">3.4.-.-</ecNumber>
    </recommendedName>
</protein>
<dbReference type="SUPFAM" id="SSF143081">
    <property type="entry name" value="BB1717-like"/>
    <property type="match status" value="1"/>
</dbReference>
<dbReference type="OrthoDB" id="9782620at2"/>
<evidence type="ECO:0000256" key="4">
    <source>
        <dbReference type="ARBA" id="ARBA00022801"/>
    </source>
</evidence>
<dbReference type="EC" id="3.4.-.-" evidence="8"/>
<sequence>MCGRYSLCADFDRLQPRLQGPLPPGLAAHYAPRAQVLPGEPLLIQRQENGQLQVGLALWGLLPDWVKDPATAHRCLHARAETVAFKPSFRAAWRHRRCLIPADAFWEQGQWLRRRDGDLFWLAGLWERWIGPDGSELDSCCVLTTAPNALVAPIHRRMPVVIPNGLEQAWLEPTDGHGLRALEPLLLPWDGGDWQADGAAMALDQPQLELDL</sequence>
<dbReference type="PANTHER" id="PTHR13604:SF0">
    <property type="entry name" value="ABASIC SITE PROCESSING PROTEIN HMCES"/>
    <property type="match status" value="1"/>
</dbReference>
<proteinExistence type="inferred from homology"/>
<dbReference type="Proteomes" id="UP000243002">
    <property type="component" value="Unassembled WGS sequence"/>
</dbReference>
<dbReference type="GO" id="GO:0106300">
    <property type="term" value="P:protein-DNA covalent cross-linking repair"/>
    <property type="evidence" value="ECO:0007669"/>
    <property type="project" value="InterPro"/>
</dbReference>
<dbReference type="InterPro" id="IPR036590">
    <property type="entry name" value="SRAP-like"/>
</dbReference>
<dbReference type="Pfam" id="PF02586">
    <property type="entry name" value="SRAP"/>
    <property type="match status" value="1"/>
</dbReference>
<comment type="similarity">
    <text evidence="1 8">Belongs to the SOS response-associated peptidase family.</text>
</comment>
<evidence type="ECO:0000256" key="3">
    <source>
        <dbReference type="ARBA" id="ARBA00022763"/>
    </source>
</evidence>
<accession>A0A2P7MYC4</accession>
<keyword evidence="4 8" id="KW-0378">Hydrolase</keyword>